<comment type="similarity">
    <text evidence="2">Belongs to the CWC15 family.</text>
</comment>
<organism evidence="6 7">
    <name type="scientific">Tilletiopsis washingtonensis</name>
    <dbReference type="NCBI Taxonomy" id="58919"/>
    <lineage>
        <taxon>Eukaryota</taxon>
        <taxon>Fungi</taxon>
        <taxon>Dikarya</taxon>
        <taxon>Basidiomycota</taxon>
        <taxon>Ustilaginomycotina</taxon>
        <taxon>Exobasidiomycetes</taxon>
        <taxon>Entylomatales</taxon>
        <taxon>Entylomatales incertae sedis</taxon>
        <taxon>Tilletiopsis</taxon>
    </lineage>
</organism>
<evidence type="ECO:0000256" key="4">
    <source>
        <dbReference type="ARBA" id="ARBA00023187"/>
    </source>
</evidence>
<dbReference type="PANTHER" id="PTHR12718">
    <property type="entry name" value="CELL CYCLE CONTROL PROTEIN CWF15"/>
    <property type="match status" value="1"/>
</dbReference>
<feature type="compositionally biased region" description="Basic and acidic residues" evidence="5">
    <location>
        <begin position="92"/>
        <end position="134"/>
    </location>
</feature>
<dbReference type="Pfam" id="PF04889">
    <property type="entry name" value="Cwf_Cwc_15"/>
    <property type="match status" value="1"/>
</dbReference>
<evidence type="ECO:0000313" key="7">
    <source>
        <dbReference type="Proteomes" id="UP000245946"/>
    </source>
</evidence>
<comment type="function">
    <text evidence="1">Involved in pre-mRNA splicing.</text>
</comment>
<dbReference type="Proteomes" id="UP000245946">
    <property type="component" value="Unassembled WGS sequence"/>
</dbReference>
<evidence type="ECO:0000256" key="1">
    <source>
        <dbReference type="ARBA" id="ARBA00003777"/>
    </source>
</evidence>
<feature type="region of interest" description="Disordered" evidence="5">
    <location>
        <begin position="1"/>
        <end position="197"/>
    </location>
</feature>
<gene>
    <name evidence="6" type="ORF">FA09DRAFT_330330</name>
</gene>
<dbReference type="GeneID" id="37270103"/>
<protein>
    <submittedName>
        <fullName evidence="6">Cwf15/Cwc15 cell cycle control protein</fullName>
    </submittedName>
</protein>
<dbReference type="AlphaFoldDB" id="A0A316Z9J5"/>
<dbReference type="EMBL" id="KZ819294">
    <property type="protein sequence ID" value="PWN97668.1"/>
    <property type="molecule type" value="Genomic_DNA"/>
</dbReference>
<feature type="compositionally biased region" description="Acidic residues" evidence="5">
    <location>
        <begin position="142"/>
        <end position="159"/>
    </location>
</feature>
<dbReference type="GO" id="GO:0003723">
    <property type="term" value="F:RNA binding"/>
    <property type="evidence" value="ECO:0007669"/>
    <property type="project" value="TreeGrafter"/>
</dbReference>
<dbReference type="RefSeq" id="XP_025597947.1">
    <property type="nucleotide sequence ID" value="XM_025742559.1"/>
</dbReference>
<dbReference type="STRING" id="58919.A0A316Z9J5"/>
<sequence>MSSAHRPTWDPAAARGDNRHVSKNFSARQMPAHTKLKFRAPAQGLVVDPVARDNDEGARRDLKRELDEAERKSRNKRRKEQGLEPEEEQPQEQERQAPVSERRRLIEQAVGLDRDADASDDEARGAKDKGKGRDTSAAPQDGSDDSDSDSDSSDDEDDTAALLRELEKIKQERAEEKARQEKERAETQQSQREDDIALGNPLLNLENAMKGSAAAQAASAGGGGGSLEFGVKRRWDEDVIFKNQAQGNEQSGKRGFVNDLTRSDFHRALLRRFIR</sequence>
<feature type="compositionally biased region" description="Basic and acidic residues" evidence="5">
    <location>
        <begin position="50"/>
        <end position="72"/>
    </location>
</feature>
<keyword evidence="3" id="KW-0507">mRNA processing</keyword>
<keyword evidence="4" id="KW-0508">mRNA splicing</keyword>
<feature type="compositionally biased region" description="Basic and acidic residues" evidence="5">
    <location>
        <begin position="164"/>
        <end position="195"/>
    </location>
</feature>
<proteinExistence type="inferred from homology"/>
<keyword evidence="7" id="KW-1185">Reference proteome</keyword>
<dbReference type="GO" id="GO:0045292">
    <property type="term" value="P:mRNA cis splicing, via spliceosome"/>
    <property type="evidence" value="ECO:0007669"/>
    <property type="project" value="TreeGrafter"/>
</dbReference>
<dbReference type="InterPro" id="IPR006973">
    <property type="entry name" value="Cwf_Cwc_15"/>
</dbReference>
<evidence type="ECO:0000256" key="3">
    <source>
        <dbReference type="ARBA" id="ARBA00022664"/>
    </source>
</evidence>
<name>A0A316Z9J5_9BASI</name>
<accession>A0A316Z9J5</accession>
<evidence type="ECO:0000313" key="6">
    <source>
        <dbReference type="EMBL" id="PWN97668.1"/>
    </source>
</evidence>
<evidence type="ECO:0000256" key="5">
    <source>
        <dbReference type="SAM" id="MobiDB-lite"/>
    </source>
</evidence>
<dbReference type="GO" id="GO:0071013">
    <property type="term" value="C:catalytic step 2 spliceosome"/>
    <property type="evidence" value="ECO:0007669"/>
    <property type="project" value="TreeGrafter"/>
</dbReference>
<evidence type="ECO:0000256" key="2">
    <source>
        <dbReference type="ARBA" id="ARBA00006644"/>
    </source>
</evidence>
<dbReference type="OrthoDB" id="30179at2759"/>
<reference evidence="6 7" key="1">
    <citation type="journal article" date="2018" name="Mol. Biol. Evol.">
        <title>Broad Genomic Sampling Reveals a Smut Pathogenic Ancestry of the Fungal Clade Ustilaginomycotina.</title>
        <authorList>
            <person name="Kijpornyongpan T."/>
            <person name="Mondo S.J."/>
            <person name="Barry K."/>
            <person name="Sandor L."/>
            <person name="Lee J."/>
            <person name="Lipzen A."/>
            <person name="Pangilinan J."/>
            <person name="LaButti K."/>
            <person name="Hainaut M."/>
            <person name="Henrissat B."/>
            <person name="Grigoriev I.V."/>
            <person name="Spatafora J.W."/>
            <person name="Aime M.C."/>
        </authorList>
    </citation>
    <scope>NUCLEOTIDE SEQUENCE [LARGE SCALE GENOMIC DNA]</scope>
    <source>
        <strain evidence="6 7">MCA 4186</strain>
    </source>
</reference>
<dbReference type="PANTHER" id="PTHR12718:SF2">
    <property type="entry name" value="SPLICEOSOME-ASSOCIATED PROTEIN CWC15 HOMOLOG"/>
    <property type="match status" value="1"/>
</dbReference>